<keyword evidence="2" id="KW-1185">Reference proteome</keyword>
<dbReference type="Proteomes" id="UP000054776">
    <property type="component" value="Unassembled WGS sequence"/>
</dbReference>
<comment type="caution">
    <text evidence="1">The sequence shown here is derived from an EMBL/GenBank/DDBJ whole genome shotgun (WGS) entry which is preliminary data.</text>
</comment>
<reference evidence="1 2" key="1">
    <citation type="submission" date="2015-01" db="EMBL/GenBank/DDBJ databases">
        <title>Evolution of Trichinella species and genotypes.</title>
        <authorList>
            <person name="Korhonen P.K."/>
            <person name="Edoardo P."/>
            <person name="Giuseppe L.R."/>
            <person name="Gasser R.B."/>
        </authorList>
    </citation>
    <scope>NUCLEOTIDE SEQUENCE [LARGE SCALE GENOMIC DNA]</scope>
    <source>
        <strain evidence="1">ISS3</strain>
    </source>
</reference>
<dbReference type="InParanoid" id="A0A0V0XL23"/>
<feature type="non-terminal residue" evidence="1">
    <location>
        <position position="37"/>
    </location>
</feature>
<dbReference type="EMBL" id="JYDH01007166">
    <property type="protein sequence ID" value="KRX88683.1"/>
    <property type="molecule type" value="Genomic_DNA"/>
</dbReference>
<accession>A0A0V0XL23</accession>
<proteinExistence type="predicted"/>
<protein>
    <submittedName>
        <fullName evidence="1">Uncharacterized protein</fullName>
    </submittedName>
</protein>
<evidence type="ECO:0000313" key="2">
    <source>
        <dbReference type="Proteomes" id="UP000054776"/>
    </source>
</evidence>
<evidence type="ECO:0000313" key="1">
    <source>
        <dbReference type="EMBL" id="KRX88683.1"/>
    </source>
</evidence>
<organism evidence="1 2">
    <name type="scientific">Trichinella spiralis</name>
    <name type="common">Trichina worm</name>
    <dbReference type="NCBI Taxonomy" id="6334"/>
    <lineage>
        <taxon>Eukaryota</taxon>
        <taxon>Metazoa</taxon>
        <taxon>Ecdysozoa</taxon>
        <taxon>Nematoda</taxon>
        <taxon>Enoplea</taxon>
        <taxon>Dorylaimia</taxon>
        <taxon>Trichinellida</taxon>
        <taxon>Trichinellidae</taxon>
        <taxon>Trichinella</taxon>
    </lineage>
</organism>
<name>A0A0V0XL23_TRISP</name>
<sequence>MERSFSLRNHRIILSSQCGDTSYTATQYQPQLFTLVR</sequence>
<dbReference type="AlphaFoldDB" id="A0A0V0XL23"/>
<gene>
    <name evidence="1" type="ORF">T01_6795</name>
</gene>